<accession>A0ACA9QND7</accession>
<sequence>NTVDLRRIHGSNILFSKNRRSFIADLGLACKDGQTSNGIIKGILPIDFSK</sequence>
<protein>
    <submittedName>
        <fullName evidence="1">3880_t:CDS:1</fullName>
    </submittedName>
</protein>
<dbReference type="EMBL" id="CAJVPW010047126">
    <property type="protein sequence ID" value="CAG8758858.1"/>
    <property type="molecule type" value="Genomic_DNA"/>
</dbReference>
<evidence type="ECO:0000313" key="2">
    <source>
        <dbReference type="Proteomes" id="UP000789366"/>
    </source>
</evidence>
<comment type="caution">
    <text evidence="1">The sequence shown here is derived from an EMBL/GenBank/DDBJ whole genome shotgun (WGS) entry which is preliminary data.</text>
</comment>
<dbReference type="Proteomes" id="UP000789366">
    <property type="component" value="Unassembled WGS sequence"/>
</dbReference>
<organism evidence="1 2">
    <name type="scientific">Cetraspora pellucida</name>
    <dbReference type="NCBI Taxonomy" id="1433469"/>
    <lineage>
        <taxon>Eukaryota</taxon>
        <taxon>Fungi</taxon>
        <taxon>Fungi incertae sedis</taxon>
        <taxon>Mucoromycota</taxon>
        <taxon>Glomeromycotina</taxon>
        <taxon>Glomeromycetes</taxon>
        <taxon>Diversisporales</taxon>
        <taxon>Gigasporaceae</taxon>
        <taxon>Cetraspora</taxon>
    </lineage>
</organism>
<keyword evidence="2" id="KW-1185">Reference proteome</keyword>
<evidence type="ECO:0000313" key="1">
    <source>
        <dbReference type="EMBL" id="CAG8758858.1"/>
    </source>
</evidence>
<gene>
    <name evidence="1" type="ORF">SPELUC_LOCUS14998</name>
</gene>
<name>A0ACA9QND7_9GLOM</name>
<proteinExistence type="predicted"/>
<feature type="non-terminal residue" evidence="1">
    <location>
        <position position="1"/>
    </location>
</feature>
<reference evidence="1" key="1">
    <citation type="submission" date="2021-06" db="EMBL/GenBank/DDBJ databases">
        <authorList>
            <person name="Kallberg Y."/>
            <person name="Tangrot J."/>
            <person name="Rosling A."/>
        </authorList>
    </citation>
    <scope>NUCLEOTIDE SEQUENCE</scope>
    <source>
        <strain evidence="1">28 12/20/2015</strain>
    </source>
</reference>